<accession>A0A0C3CVD2</accession>
<dbReference type="InterPro" id="IPR036770">
    <property type="entry name" value="Ankyrin_rpt-contain_sf"/>
</dbReference>
<feature type="compositionally biased region" description="Basic and acidic residues" evidence="5">
    <location>
        <begin position="546"/>
        <end position="555"/>
    </location>
</feature>
<evidence type="ECO:0000256" key="2">
    <source>
        <dbReference type="ARBA" id="ARBA00023043"/>
    </source>
</evidence>
<dbReference type="Gene3D" id="1.25.40.20">
    <property type="entry name" value="Ankyrin repeat-containing domain"/>
    <property type="match status" value="1"/>
</dbReference>
<reference evidence="8" key="2">
    <citation type="submission" date="2015-01" db="EMBL/GenBank/DDBJ databases">
        <title>Evolutionary Origins and Diversification of the Mycorrhizal Mutualists.</title>
        <authorList>
            <consortium name="DOE Joint Genome Institute"/>
            <consortium name="Mycorrhizal Genomics Consortium"/>
            <person name="Kohler A."/>
            <person name="Kuo A."/>
            <person name="Nagy L.G."/>
            <person name="Floudas D."/>
            <person name="Copeland A."/>
            <person name="Barry K.W."/>
            <person name="Cichocki N."/>
            <person name="Veneault-Fourrey C."/>
            <person name="LaButti K."/>
            <person name="Lindquist E.A."/>
            <person name="Lipzen A."/>
            <person name="Lundell T."/>
            <person name="Morin E."/>
            <person name="Murat C."/>
            <person name="Riley R."/>
            <person name="Ohm R."/>
            <person name="Sun H."/>
            <person name="Tunlid A."/>
            <person name="Henrissat B."/>
            <person name="Grigoriev I.V."/>
            <person name="Hibbett D.S."/>
            <person name="Martin F."/>
        </authorList>
    </citation>
    <scope>NUCLEOTIDE SEQUENCE [LARGE SCALE GENOMIC DNA]</scope>
    <source>
        <strain evidence="8">h7</strain>
    </source>
</reference>
<keyword evidence="4" id="KW-0862">Zinc</keyword>
<dbReference type="SMART" id="SM00248">
    <property type="entry name" value="ANK"/>
    <property type="match status" value="1"/>
</dbReference>
<feature type="compositionally biased region" description="Polar residues" evidence="5">
    <location>
        <begin position="556"/>
        <end position="567"/>
    </location>
</feature>
<feature type="region of interest" description="Disordered" evidence="5">
    <location>
        <begin position="203"/>
        <end position="262"/>
    </location>
</feature>
<organism evidence="7 8">
    <name type="scientific">Hebeloma cylindrosporum</name>
    <dbReference type="NCBI Taxonomy" id="76867"/>
    <lineage>
        <taxon>Eukaryota</taxon>
        <taxon>Fungi</taxon>
        <taxon>Dikarya</taxon>
        <taxon>Basidiomycota</taxon>
        <taxon>Agaricomycotina</taxon>
        <taxon>Agaricomycetes</taxon>
        <taxon>Agaricomycetidae</taxon>
        <taxon>Agaricales</taxon>
        <taxon>Agaricineae</taxon>
        <taxon>Hymenogastraceae</taxon>
        <taxon>Hebeloma</taxon>
    </lineage>
</organism>
<dbReference type="PROSITE" id="PS50088">
    <property type="entry name" value="ANK_REPEAT"/>
    <property type="match status" value="1"/>
</dbReference>
<keyword evidence="1" id="KW-0677">Repeat</keyword>
<dbReference type="Proteomes" id="UP000053424">
    <property type="component" value="Unassembled WGS sequence"/>
</dbReference>
<gene>
    <name evidence="7" type="ORF">M413DRAFT_210049</name>
</gene>
<feature type="compositionally biased region" description="Pro residues" evidence="5">
    <location>
        <begin position="409"/>
        <end position="420"/>
    </location>
</feature>
<name>A0A0C3CVD2_HEBCY</name>
<dbReference type="PROSITE" id="PS50103">
    <property type="entry name" value="ZF_C3H1"/>
    <property type="match status" value="2"/>
</dbReference>
<keyword evidence="2 3" id="KW-0040">ANK repeat</keyword>
<dbReference type="HOGENOM" id="CLU_426496_0_0_1"/>
<dbReference type="GO" id="GO:0010468">
    <property type="term" value="P:regulation of gene expression"/>
    <property type="evidence" value="ECO:0007669"/>
    <property type="project" value="UniProtKB-ARBA"/>
</dbReference>
<evidence type="ECO:0000313" key="7">
    <source>
        <dbReference type="EMBL" id="KIM47811.1"/>
    </source>
</evidence>
<dbReference type="STRING" id="686832.A0A0C3CVD2"/>
<feature type="region of interest" description="Disordered" evidence="5">
    <location>
        <begin position="403"/>
        <end position="426"/>
    </location>
</feature>
<evidence type="ECO:0000256" key="3">
    <source>
        <dbReference type="PROSITE-ProRule" id="PRU00023"/>
    </source>
</evidence>
<feature type="region of interest" description="Disordered" evidence="5">
    <location>
        <begin position="446"/>
        <end position="591"/>
    </location>
</feature>
<evidence type="ECO:0000259" key="6">
    <source>
        <dbReference type="PROSITE" id="PS50103"/>
    </source>
</evidence>
<dbReference type="Pfam" id="PF14608">
    <property type="entry name" value="zf-CCCH_2"/>
    <property type="match status" value="2"/>
</dbReference>
<evidence type="ECO:0000256" key="4">
    <source>
        <dbReference type="PROSITE-ProRule" id="PRU00723"/>
    </source>
</evidence>
<dbReference type="InterPro" id="IPR000571">
    <property type="entry name" value="Znf_CCCH"/>
</dbReference>
<dbReference type="SUPFAM" id="SSF48403">
    <property type="entry name" value="Ankyrin repeat"/>
    <property type="match status" value="1"/>
</dbReference>
<feature type="repeat" description="ANK" evidence="3">
    <location>
        <begin position="35"/>
        <end position="67"/>
    </location>
</feature>
<keyword evidence="4" id="KW-0479">Metal-binding</keyword>
<protein>
    <recommendedName>
        <fullName evidence="6">C3H1-type domain-containing protein</fullName>
    </recommendedName>
</protein>
<reference evidence="7 8" key="1">
    <citation type="submission" date="2014-04" db="EMBL/GenBank/DDBJ databases">
        <authorList>
            <consortium name="DOE Joint Genome Institute"/>
            <person name="Kuo A."/>
            <person name="Gay G."/>
            <person name="Dore J."/>
            <person name="Kohler A."/>
            <person name="Nagy L.G."/>
            <person name="Floudas D."/>
            <person name="Copeland A."/>
            <person name="Barry K.W."/>
            <person name="Cichocki N."/>
            <person name="Veneault-Fourrey C."/>
            <person name="LaButti K."/>
            <person name="Lindquist E.A."/>
            <person name="Lipzen A."/>
            <person name="Lundell T."/>
            <person name="Morin E."/>
            <person name="Murat C."/>
            <person name="Sun H."/>
            <person name="Tunlid A."/>
            <person name="Henrissat B."/>
            <person name="Grigoriev I.V."/>
            <person name="Hibbett D.S."/>
            <person name="Martin F."/>
            <person name="Nordberg H.P."/>
            <person name="Cantor M.N."/>
            <person name="Hua S.X."/>
        </authorList>
    </citation>
    <scope>NUCLEOTIDE SEQUENCE [LARGE SCALE GENOMIC DNA]</scope>
    <source>
        <strain evidence="8">h7</strain>
    </source>
</reference>
<feature type="region of interest" description="Disordered" evidence="5">
    <location>
        <begin position="276"/>
        <end position="373"/>
    </location>
</feature>
<feature type="domain" description="C3H1-type" evidence="6">
    <location>
        <begin position="155"/>
        <end position="180"/>
    </location>
</feature>
<feature type="compositionally biased region" description="Polar residues" evidence="5">
    <location>
        <begin position="455"/>
        <end position="465"/>
    </location>
</feature>
<proteinExistence type="predicted"/>
<dbReference type="EMBL" id="KN831769">
    <property type="protein sequence ID" value="KIM47811.1"/>
    <property type="molecule type" value="Genomic_DNA"/>
</dbReference>
<keyword evidence="8" id="KW-1185">Reference proteome</keyword>
<evidence type="ECO:0000256" key="5">
    <source>
        <dbReference type="SAM" id="MobiDB-lite"/>
    </source>
</evidence>
<feature type="domain" description="C3H1-type" evidence="6">
    <location>
        <begin position="372"/>
        <end position="399"/>
    </location>
</feature>
<feature type="compositionally biased region" description="Pro residues" evidence="5">
    <location>
        <begin position="249"/>
        <end position="262"/>
    </location>
</feature>
<sequence length="623" mass="66701">MVSPLWKACADGDLQRTNELLADATALDVELKDHTGVTPLIEAVRNGHIDVVRALLDKGADPMNASSQGPPEKYTADPAIVELLQTAQAKSGSAQQPTYTNDDQDKRFYGPPPPESYPYYPTINPSLSTVNEAGYYPAAQPTDANGIGNLPPPDIARLIPCRYFPACRYGAQCMFAHPQTPYFQGPMPSVQYPPYDPMGNGYVPQYYPPPSFQQQSSGPMSPPPGPLITHARTSSEVVSPSLGHFSPNSAPPPPPAPYGPLSPSVYPHPGPVPIAMSSIPPLHPHPQSSSQPHPNLYNSSSTSPVPPFPMHQDSSGPYPIPAPPSNINYADITGGLKPSPEDHQAENYNTHPTHREGMNHHRRGAGRRPSFNSRKPPCLFFPAGRCKNGDDCRFPHILPENGANAIQPQFPPVRGGPPRPRAQHNGVNGFGHLETKFGNMAIRDEPLPRQKNGMEGSSRSHSSEAGNRPKFQQGGKHPHNGSNGHAQKKTATFRHQQRVPNADEFPVLAGSTTPPNRTNGVNGHLFNGNGQHGPTAAQVLQAPAPPRKDGSKESSTRGTSPDPTRGNSSKEAKAEPNGIAHETPAPVQQEPVVNNVNKVPVMSFAAVATSGTTDVPKEVSVSA</sequence>
<feature type="compositionally biased region" description="Basic residues" evidence="5">
    <location>
        <begin position="486"/>
        <end position="497"/>
    </location>
</feature>
<evidence type="ECO:0000313" key="8">
    <source>
        <dbReference type="Proteomes" id="UP000053424"/>
    </source>
</evidence>
<evidence type="ECO:0000256" key="1">
    <source>
        <dbReference type="ARBA" id="ARBA00022737"/>
    </source>
</evidence>
<dbReference type="InterPro" id="IPR002110">
    <property type="entry name" value="Ankyrin_rpt"/>
</dbReference>
<dbReference type="AlphaFoldDB" id="A0A0C3CVD2"/>
<dbReference type="PROSITE" id="PS50297">
    <property type="entry name" value="ANK_REP_REGION"/>
    <property type="match status" value="1"/>
</dbReference>
<dbReference type="SMART" id="SM00356">
    <property type="entry name" value="ZnF_C3H1"/>
    <property type="match status" value="2"/>
</dbReference>
<dbReference type="PANTHER" id="PTHR24171">
    <property type="entry name" value="ANKYRIN REPEAT DOMAIN-CONTAINING PROTEIN 39-RELATED"/>
    <property type="match status" value="1"/>
</dbReference>
<feature type="compositionally biased region" description="Polar residues" evidence="5">
    <location>
        <begin position="510"/>
        <end position="521"/>
    </location>
</feature>
<feature type="compositionally biased region" description="Polar residues" evidence="5">
    <location>
        <begin position="88"/>
        <end position="101"/>
    </location>
</feature>
<dbReference type="GO" id="GO:0008270">
    <property type="term" value="F:zinc ion binding"/>
    <property type="evidence" value="ECO:0007669"/>
    <property type="project" value="UniProtKB-KW"/>
</dbReference>
<feature type="zinc finger region" description="C3H1-type" evidence="4">
    <location>
        <begin position="155"/>
        <end position="180"/>
    </location>
</feature>
<feature type="compositionally biased region" description="Low complexity" evidence="5">
    <location>
        <begin position="277"/>
        <end position="294"/>
    </location>
</feature>
<dbReference type="OrthoDB" id="20872at2759"/>
<dbReference type="Pfam" id="PF12796">
    <property type="entry name" value="Ank_2"/>
    <property type="match status" value="1"/>
</dbReference>
<feature type="zinc finger region" description="C3H1-type" evidence="4">
    <location>
        <begin position="372"/>
        <end position="399"/>
    </location>
</feature>
<keyword evidence="4" id="KW-0863">Zinc-finger</keyword>
<feature type="region of interest" description="Disordered" evidence="5">
    <location>
        <begin position="88"/>
        <end position="114"/>
    </location>
</feature>